<dbReference type="SUPFAM" id="SSF50249">
    <property type="entry name" value="Nucleic acid-binding proteins"/>
    <property type="match status" value="1"/>
</dbReference>
<accession>A3E3I8</accession>
<dbReference type="GO" id="GO:0035861">
    <property type="term" value="C:site of double-strand break"/>
    <property type="evidence" value="ECO:0007669"/>
    <property type="project" value="TreeGrafter"/>
</dbReference>
<dbReference type="AlphaFoldDB" id="A3E3I8"/>
<evidence type="ECO:0000256" key="3">
    <source>
        <dbReference type="ARBA" id="ARBA00023242"/>
    </source>
</evidence>
<keyword evidence="3" id="KW-0539">Nucleus</keyword>
<dbReference type="InterPro" id="IPR040260">
    <property type="entry name" value="RFA2-like"/>
</dbReference>
<evidence type="ECO:0000256" key="2">
    <source>
        <dbReference type="ARBA" id="ARBA00023125"/>
    </source>
</evidence>
<reference evidence="5" key="1">
    <citation type="journal article" date="2007" name="Proc. Natl. Acad. Sci. U.S.A.">
        <title>Spliced leader RNA trans-splicing in dinoflagellates.</title>
        <authorList>
            <person name="Zhang H."/>
            <person name="Hou Y."/>
            <person name="Miranda L."/>
            <person name="Campbell D.A."/>
            <person name="Sturm N.R."/>
            <person name="Gaasterland T."/>
            <person name="Lin S."/>
        </authorList>
    </citation>
    <scope>NUCLEOTIDE SEQUENCE</scope>
</reference>
<feature type="region of interest" description="Disordered" evidence="4">
    <location>
        <begin position="13"/>
        <end position="32"/>
    </location>
</feature>
<dbReference type="PANTHER" id="PTHR13989">
    <property type="entry name" value="REPLICATION PROTEIN A-RELATED"/>
    <property type="match status" value="1"/>
</dbReference>
<protein>
    <submittedName>
        <fullName evidence="5">Single-stranded DNA-binding replication protein A</fullName>
    </submittedName>
</protein>
<evidence type="ECO:0000256" key="1">
    <source>
        <dbReference type="ARBA" id="ARBA00004123"/>
    </source>
</evidence>
<comment type="subcellular location">
    <subcellularLocation>
        <location evidence="1">Nucleus</location>
    </subcellularLocation>
</comment>
<dbReference type="GO" id="GO:0000781">
    <property type="term" value="C:chromosome, telomeric region"/>
    <property type="evidence" value="ECO:0007669"/>
    <property type="project" value="TreeGrafter"/>
</dbReference>
<organism evidence="5">
    <name type="scientific">Pfiesteria piscicida</name>
    <name type="common">Phantom dinoflagellate</name>
    <dbReference type="NCBI Taxonomy" id="71001"/>
    <lineage>
        <taxon>Eukaryota</taxon>
        <taxon>Sar</taxon>
        <taxon>Alveolata</taxon>
        <taxon>Dinophyceae</taxon>
        <taxon>Peridiniales</taxon>
        <taxon>Pfiesteriaceae</taxon>
        <taxon>Pfiesteria</taxon>
    </lineage>
</organism>
<dbReference type="PANTHER" id="PTHR13989:SF16">
    <property type="entry name" value="REPLICATION PROTEIN A2"/>
    <property type="match status" value="1"/>
</dbReference>
<dbReference type="GO" id="GO:0000724">
    <property type="term" value="P:double-strand break repair via homologous recombination"/>
    <property type="evidence" value="ECO:0007669"/>
    <property type="project" value="TreeGrafter"/>
</dbReference>
<sequence length="283" mass="30181">MFGSQSFATQGVTLGDRGVASPPAKKQRPEENFTCLPVTLRQMEAALAKRAGSGEELTFFGVEPKELIVVAAVESIARQGTSLEMTINDGTGRLKARYFVTDAQPDDSDRIVPGRYISAFGGLRAAPAVHFAINGLRLVESVDEVSYHVIEVAHAALRLQVGAKEAAKSEVAGTFQSPQKSAALATEGALSCRHPHRGFRGASAGCKRLRGHPERSSTGAELKSAVLGLIRQTEGEAGVALQDMAAKFSSVESDVGQRLLSLSTVGTSSRRLIRTILHFWGEH</sequence>
<evidence type="ECO:0000313" key="5">
    <source>
        <dbReference type="EMBL" id="ABI14255.1"/>
    </source>
</evidence>
<evidence type="ECO:0000256" key="4">
    <source>
        <dbReference type="SAM" id="MobiDB-lite"/>
    </source>
</evidence>
<name>A3E3I8_PFIPI</name>
<dbReference type="GO" id="GO:0006260">
    <property type="term" value="P:DNA replication"/>
    <property type="evidence" value="ECO:0007669"/>
    <property type="project" value="TreeGrafter"/>
</dbReference>
<dbReference type="GO" id="GO:0006289">
    <property type="term" value="P:nucleotide-excision repair"/>
    <property type="evidence" value="ECO:0007669"/>
    <property type="project" value="TreeGrafter"/>
</dbReference>
<dbReference type="EMBL" id="DQ864840">
    <property type="protein sequence ID" value="ABI14255.1"/>
    <property type="molecule type" value="mRNA"/>
</dbReference>
<dbReference type="GO" id="GO:0005662">
    <property type="term" value="C:DNA replication factor A complex"/>
    <property type="evidence" value="ECO:0007669"/>
    <property type="project" value="TreeGrafter"/>
</dbReference>
<dbReference type="Gene3D" id="2.40.50.140">
    <property type="entry name" value="Nucleic acid-binding proteins"/>
    <property type="match status" value="1"/>
</dbReference>
<dbReference type="InterPro" id="IPR012340">
    <property type="entry name" value="NA-bd_OB-fold"/>
</dbReference>
<proteinExistence type="evidence at transcript level"/>
<dbReference type="GO" id="GO:0003697">
    <property type="term" value="F:single-stranded DNA binding"/>
    <property type="evidence" value="ECO:0007669"/>
    <property type="project" value="TreeGrafter"/>
</dbReference>
<keyword evidence="2 5" id="KW-0238">DNA-binding</keyword>